<comment type="subcellular location">
    <subcellularLocation>
        <location evidence="1">Endomembrane system</location>
        <topology evidence="1">Multi-pass membrane protein</topology>
    </subcellularLocation>
    <subcellularLocation>
        <location evidence="2">Endoplasmic reticulum membrane</location>
    </subcellularLocation>
</comment>
<name>A0A8C9SDV2_SCLFO</name>
<dbReference type="GeneTree" id="ENSGT01030000234515"/>
<evidence type="ECO:0000256" key="5">
    <source>
        <dbReference type="ARBA" id="ARBA00022516"/>
    </source>
</evidence>
<keyword evidence="5" id="KW-0443">Lipid metabolism</keyword>
<keyword evidence="7" id="KW-0472">Membrane</keyword>
<dbReference type="InterPro" id="IPR016439">
    <property type="entry name" value="Lag1/Lac1-like"/>
</dbReference>
<dbReference type="GO" id="GO:0046513">
    <property type="term" value="P:ceramide biosynthetic process"/>
    <property type="evidence" value="ECO:0007669"/>
    <property type="project" value="InterPro"/>
</dbReference>
<dbReference type="GO" id="GO:0050291">
    <property type="term" value="F:sphingosine N-acyltransferase activity"/>
    <property type="evidence" value="ECO:0007669"/>
    <property type="project" value="InterPro"/>
</dbReference>
<keyword evidence="7" id="KW-1133">Transmembrane helix</keyword>
<sequence>LYLKYPKQAAVLMWFWNKHFWLPHNVTRADLQSSDEPSFPQAAEHFYVALPLASCIFMCTVLILFLARPCGTAIKIQANRPQKAQSNAILEKVFTAVTKHPNEKRLEGLSKQLDWDLWNQEKPSIFRGTFPHPRGVLQLSQGTFLLKGTD</sequence>
<dbReference type="Ensembl" id="ENSSFOT00015035694.2">
    <property type="protein sequence ID" value="ENSSFOP00015035309.2"/>
    <property type="gene ID" value="ENSSFOG00015022495.2"/>
</dbReference>
<organism evidence="8 9">
    <name type="scientific">Scleropages formosus</name>
    <name type="common">Asian bonytongue</name>
    <name type="synonym">Osteoglossum formosum</name>
    <dbReference type="NCBI Taxonomy" id="113540"/>
    <lineage>
        <taxon>Eukaryota</taxon>
        <taxon>Metazoa</taxon>
        <taxon>Chordata</taxon>
        <taxon>Craniata</taxon>
        <taxon>Vertebrata</taxon>
        <taxon>Euteleostomi</taxon>
        <taxon>Actinopterygii</taxon>
        <taxon>Neopterygii</taxon>
        <taxon>Teleostei</taxon>
        <taxon>Osteoglossocephala</taxon>
        <taxon>Osteoglossomorpha</taxon>
        <taxon>Osteoglossiformes</taxon>
        <taxon>Osteoglossidae</taxon>
        <taxon>Scleropages</taxon>
    </lineage>
</organism>
<accession>A0A8C9SDV2</accession>
<reference evidence="8" key="2">
    <citation type="submission" date="2025-08" db="UniProtKB">
        <authorList>
            <consortium name="Ensembl"/>
        </authorList>
    </citation>
    <scope>IDENTIFICATION</scope>
</reference>
<comment type="pathway">
    <text evidence="4">Sphingolipid metabolism.</text>
</comment>
<evidence type="ECO:0000256" key="4">
    <source>
        <dbReference type="ARBA" id="ARBA00004991"/>
    </source>
</evidence>
<dbReference type="FunFam" id="1.10.10.60:FF:000020">
    <property type="entry name" value="Ceramide synthase 5"/>
    <property type="match status" value="1"/>
</dbReference>
<reference evidence="8 9" key="1">
    <citation type="submission" date="2019-04" db="EMBL/GenBank/DDBJ databases">
        <authorList>
            <consortium name="Wellcome Sanger Institute Data Sharing"/>
        </authorList>
    </citation>
    <scope>NUCLEOTIDE SEQUENCE [LARGE SCALE GENOMIC DNA]</scope>
</reference>
<dbReference type="GO" id="GO:0005789">
    <property type="term" value="C:endoplasmic reticulum membrane"/>
    <property type="evidence" value="ECO:0007669"/>
    <property type="project" value="UniProtKB-SubCell"/>
</dbReference>
<keyword evidence="5" id="KW-0444">Lipid biosynthesis</keyword>
<dbReference type="Gene3D" id="1.10.10.60">
    <property type="entry name" value="Homeodomain-like"/>
    <property type="match status" value="1"/>
</dbReference>
<evidence type="ECO:0000256" key="7">
    <source>
        <dbReference type="SAM" id="Phobius"/>
    </source>
</evidence>
<keyword evidence="7" id="KW-0812">Transmembrane</keyword>
<evidence type="ECO:0000313" key="8">
    <source>
        <dbReference type="Ensembl" id="ENSSFOP00015035309.2"/>
    </source>
</evidence>
<dbReference type="PANTHER" id="PTHR12560:SF43">
    <property type="entry name" value="CERAMIDE SYNTHASE 6"/>
    <property type="match status" value="1"/>
</dbReference>
<comment type="catalytic activity">
    <reaction evidence="6">
        <text>sphinganine + octadecanoyl-CoA = N-(octadecanoyl)-sphinganine + CoA + H(+)</text>
        <dbReference type="Rhea" id="RHEA:36547"/>
        <dbReference type="ChEBI" id="CHEBI:15378"/>
        <dbReference type="ChEBI" id="CHEBI:57287"/>
        <dbReference type="ChEBI" id="CHEBI:57394"/>
        <dbReference type="ChEBI" id="CHEBI:57817"/>
        <dbReference type="ChEBI" id="CHEBI:67033"/>
    </reaction>
    <physiologicalReaction direction="left-to-right" evidence="6">
        <dbReference type="Rhea" id="RHEA:36548"/>
    </physiologicalReaction>
</comment>
<dbReference type="PANTHER" id="PTHR12560">
    <property type="entry name" value="LONGEVITY ASSURANCE FACTOR 1 LAG1"/>
    <property type="match status" value="1"/>
</dbReference>
<evidence type="ECO:0000256" key="6">
    <source>
        <dbReference type="ARBA" id="ARBA00049036"/>
    </source>
</evidence>
<feature type="transmembrane region" description="Helical" evidence="7">
    <location>
        <begin position="46"/>
        <end position="67"/>
    </location>
</feature>
<reference evidence="8" key="3">
    <citation type="submission" date="2025-09" db="UniProtKB">
        <authorList>
            <consortium name="Ensembl"/>
        </authorList>
    </citation>
    <scope>IDENTIFICATION</scope>
</reference>
<evidence type="ECO:0000256" key="2">
    <source>
        <dbReference type="ARBA" id="ARBA00004586"/>
    </source>
</evidence>
<dbReference type="AlphaFoldDB" id="A0A8C9SDV2"/>
<evidence type="ECO:0000256" key="3">
    <source>
        <dbReference type="ARBA" id="ARBA00004760"/>
    </source>
</evidence>
<comment type="pathway">
    <text evidence="3">Lipid metabolism; sphingolipid metabolism.</text>
</comment>
<evidence type="ECO:0000256" key="1">
    <source>
        <dbReference type="ARBA" id="ARBA00004127"/>
    </source>
</evidence>
<dbReference type="OrthoDB" id="537032at2759"/>
<keyword evidence="9" id="KW-1185">Reference proteome</keyword>
<evidence type="ECO:0000313" key="9">
    <source>
        <dbReference type="Proteomes" id="UP000694397"/>
    </source>
</evidence>
<dbReference type="Proteomes" id="UP000694397">
    <property type="component" value="Chromosome 12"/>
</dbReference>
<protein>
    <submittedName>
        <fullName evidence="8">Uncharacterized protein</fullName>
    </submittedName>
</protein>
<proteinExistence type="predicted"/>